<feature type="domain" description="Protein kinase" evidence="14">
    <location>
        <begin position="443"/>
        <end position="713"/>
    </location>
</feature>
<name>A0A443QRA8_9ACAR</name>
<dbReference type="GO" id="GO:0004714">
    <property type="term" value="F:transmembrane receptor protein tyrosine kinase activity"/>
    <property type="evidence" value="ECO:0007669"/>
    <property type="project" value="UniProtKB-ARBA"/>
</dbReference>
<dbReference type="InterPro" id="IPR013098">
    <property type="entry name" value="Ig_I-set"/>
</dbReference>
<protein>
    <submittedName>
        <fullName evidence="16">Inactive tyrosine-protein kinase 7-like protein</fullName>
    </submittedName>
</protein>
<evidence type="ECO:0000256" key="9">
    <source>
        <dbReference type="PIRSR" id="PIRSR000615-1"/>
    </source>
</evidence>
<evidence type="ECO:0000256" key="1">
    <source>
        <dbReference type="ARBA" id="ARBA00004167"/>
    </source>
</evidence>
<dbReference type="PIRSF" id="PIRSF000615">
    <property type="entry name" value="TyrPK_CSF1-R"/>
    <property type="match status" value="1"/>
</dbReference>
<dbReference type="EMBL" id="NCKU01004703">
    <property type="protein sequence ID" value="RWS05559.1"/>
    <property type="molecule type" value="Genomic_DNA"/>
</dbReference>
<feature type="transmembrane region" description="Helical" evidence="13">
    <location>
        <begin position="12"/>
        <end position="37"/>
    </location>
</feature>
<dbReference type="PROSITE" id="PS50011">
    <property type="entry name" value="PROTEIN_KINASE_DOM"/>
    <property type="match status" value="1"/>
</dbReference>
<keyword evidence="3 13" id="KW-1133">Transmembrane helix</keyword>
<keyword evidence="6" id="KW-0675">Receptor</keyword>
<dbReference type="Pfam" id="PF13927">
    <property type="entry name" value="Ig_3"/>
    <property type="match status" value="1"/>
</dbReference>
<feature type="domain" description="Ig-like" evidence="15">
    <location>
        <begin position="140"/>
        <end position="221"/>
    </location>
</feature>
<evidence type="ECO:0000256" key="6">
    <source>
        <dbReference type="ARBA" id="ARBA00023170"/>
    </source>
</evidence>
<evidence type="ECO:0000256" key="11">
    <source>
        <dbReference type="PIRSR" id="PIRSR000615-3"/>
    </source>
</evidence>
<evidence type="ECO:0000259" key="15">
    <source>
        <dbReference type="PROSITE" id="PS50835"/>
    </source>
</evidence>
<comment type="subcellular location">
    <subcellularLocation>
        <location evidence="1">Membrane</location>
        <topology evidence="1">Single-pass membrane protein</topology>
    </subcellularLocation>
</comment>
<dbReference type="SUPFAM" id="SSF56112">
    <property type="entry name" value="Protein kinase-like (PK-like)"/>
    <property type="match status" value="1"/>
</dbReference>
<sequence length="715" mass="81404">MRSHPEIGERAALILVYLCFCFTVNFSIVFALLLTAVCRDDFDSKHSRSIQVEVNEGESVVLNCTHDVHFLANAAKWNKGGKSIHSSTRYYVHTRNSSLLIRTVSIDDEGQYTCERNATGGRLVSNVINLTVREKLRFFPIPTNRKLELGSFSKVHCKARSFLRPSIKWIKEGAREEEWPSHLRVENGTLFFDDVKSEDSGKYTCIASDGKETINATIQIDIIVSPKFVVLPSSLKVFEGEYVTFDCVAEGDPKPTIHWDKDNSLNSFDSPRFVFYSNGTLFINGTLPEDEGKYGCTAGNSGGFKRTEVTLDVYPANYGFDSSNVVDERKMTETVTITLGAAALYMGLVLMLMIWCRYRRAKKKARNLSQAFPEAKRENGDVEMNDFKGRKDSSEQHKLLSANEKSQKDGKKNDEEHSQASSSHSSKRSKSPYDKLQYPKQELQTIMLLGHGEFGDVYLAKAPNLKEGETESIVMVKALLSKDESINADFRRELEMFHKLNHDRIAKLIGICRDSDSFLILLEYSDWGDLKQFLLATRKENTRRGLKPNPLSISEIIVISHQIALGMEHLTDNRFVHKDLATRNCLITSNLDVKISSTSLSKDTYSAEYVNYRNRDIPIRWAPHEAVFEDEWSAKSDVWSYGVLIWEIFQQAELPYPDKSDDLVLRLLQSRQLQLIATSNTPPELQKILMSCWSDSPRQRPDFAQICKLLEDLRR</sequence>
<dbReference type="SMART" id="SM00409">
    <property type="entry name" value="IG"/>
    <property type="match status" value="3"/>
</dbReference>
<feature type="domain" description="Ig-like" evidence="15">
    <location>
        <begin position="53"/>
        <end position="131"/>
    </location>
</feature>
<dbReference type="SMART" id="SM00408">
    <property type="entry name" value="IGc2"/>
    <property type="match status" value="3"/>
</dbReference>
<comment type="caution">
    <text evidence="16">The sequence shown here is derived from an EMBL/GenBank/DDBJ whole genome shotgun (WGS) entry which is preliminary data.</text>
</comment>
<feature type="transmembrane region" description="Helical" evidence="13">
    <location>
        <begin position="335"/>
        <end position="356"/>
    </location>
</feature>
<keyword evidence="7" id="KW-0325">Glycoprotein</keyword>
<keyword evidence="11" id="KW-0460">Magnesium</keyword>
<dbReference type="GO" id="GO:0016020">
    <property type="term" value="C:membrane"/>
    <property type="evidence" value="ECO:0007669"/>
    <property type="project" value="UniProtKB-SubCell"/>
</dbReference>
<feature type="binding site" evidence="10">
    <location>
        <position position="583"/>
    </location>
    <ligand>
        <name>ATP</name>
        <dbReference type="ChEBI" id="CHEBI:30616"/>
    </ligand>
</feature>
<feature type="compositionally biased region" description="Basic and acidic residues" evidence="12">
    <location>
        <begin position="379"/>
        <end position="398"/>
    </location>
</feature>
<dbReference type="PROSITE" id="PS00109">
    <property type="entry name" value="PROTEIN_KINASE_TYR"/>
    <property type="match status" value="1"/>
</dbReference>
<evidence type="ECO:0000256" key="10">
    <source>
        <dbReference type="PIRSR" id="PIRSR000615-2"/>
    </source>
</evidence>
<dbReference type="InterPro" id="IPR003598">
    <property type="entry name" value="Ig_sub2"/>
</dbReference>
<keyword evidence="17" id="KW-1185">Reference proteome</keyword>
<keyword evidence="4 13" id="KW-0472">Membrane</keyword>
<feature type="compositionally biased region" description="Basic and acidic residues" evidence="12">
    <location>
        <begin position="405"/>
        <end position="418"/>
    </location>
</feature>
<keyword evidence="11" id="KW-0479">Metal-binding</keyword>
<dbReference type="InterPro" id="IPR050122">
    <property type="entry name" value="RTK"/>
</dbReference>
<feature type="binding site" evidence="11">
    <location>
        <position position="584"/>
    </location>
    <ligand>
        <name>Mg(2+)</name>
        <dbReference type="ChEBI" id="CHEBI:18420"/>
    </ligand>
</feature>
<evidence type="ECO:0000256" key="7">
    <source>
        <dbReference type="ARBA" id="ARBA00023180"/>
    </source>
</evidence>
<dbReference type="Proteomes" id="UP000285301">
    <property type="component" value="Unassembled WGS sequence"/>
</dbReference>
<dbReference type="SUPFAM" id="SSF48726">
    <property type="entry name" value="Immunoglobulin"/>
    <property type="match status" value="3"/>
</dbReference>
<dbReference type="PANTHER" id="PTHR24416:SF573">
    <property type="entry name" value="INACTIVE TYROSINE-PROTEIN KINASE 7"/>
    <property type="match status" value="1"/>
</dbReference>
<keyword evidence="10" id="KW-0067">ATP-binding</keyword>
<dbReference type="Gene3D" id="2.60.40.10">
    <property type="entry name" value="Immunoglobulins"/>
    <property type="match status" value="3"/>
</dbReference>
<dbReference type="OrthoDB" id="2413561at2759"/>
<evidence type="ECO:0000256" key="5">
    <source>
        <dbReference type="ARBA" id="ARBA00023157"/>
    </source>
</evidence>
<keyword evidence="16" id="KW-0808">Transferase</keyword>
<feature type="region of interest" description="Disordered" evidence="12">
    <location>
        <begin position="379"/>
        <end position="433"/>
    </location>
</feature>
<keyword evidence="16" id="KW-0418">Kinase</keyword>
<keyword evidence="8" id="KW-0393">Immunoglobulin domain</keyword>
<evidence type="ECO:0000256" key="4">
    <source>
        <dbReference type="ARBA" id="ARBA00023136"/>
    </source>
</evidence>
<keyword evidence="5" id="KW-1015">Disulfide bond</keyword>
<evidence type="ECO:0000256" key="8">
    <source>
        <dbReference type="ARBA" id="ARBA00023319"/>
    </source>
</evidence>
<dbReference type="InterPro" id="IPR003599">
    <property type="entry name" value="Ig_sub"/>
</dbReference>
<organism evidence="16 17">
    <name type="scientific">Dinothrombium tinctorium</name>
    <dbReference type="NCBI Taxonomy" id="1965070"/>
    <lineage>
        <taxon>Eukaryota</taxon>
        <taxon>Metazoa</taxon>
        <taxon>Ecdysozoa</taxon>
        <taxon>Arthropoda</taxon>
        <taxon>Chelicerata</taxon>
        <taxon>Arachnida</taxon>
        <taxon>Acari</taxon>
        <taxon>Acariformes</taxon>
        <taxon>Trombidiformes</taxon>
        <taxon>Prostigmata</taxon>
        <taxon>Anystina</taxon>
        <taxon>Parasitengona</taxon>
        <taxon>Trombidioidea</taxon>
        <taxon>Trombidiidae</taxon>
        <taxon>Dinothrombium</taxon>
    </lineage>
</organism>
<dbReference type="GO" id="GO:0046872">
    <property type="term" value="F:metal ion binding"/>
    <property type="evidence" value="ECO:0007669"/>
    <property type="project" value="UniProtKB-KW"/>
</dbReference>
<dbReference type="InterPro" id="IPR011009">
    <property type="entry name" value="Kinase-like_dom_sf"/>
</dbReference>
<dbReference type="Gene3D" id="3.30.200.20">
    <property type="entry name" value="Phosphorylase Kinase, domain 1"/>
    <property type="match status" value="1"/>
</dbReference>
<evidence type="ECO:0000256" key="2">
    <source>
        <dbReference type="ARBA" id="ARBA00022692"/>
    </source>
</evidence>
<dbReference type="GO" id="GO:0005524">
    <property type="term" value="F:ATP binding"/>
    <property type="evidence" value="ECO:0007669"/>
    <property type="project" value="UniProtKB-KW"/>
</dbReference>
<dbReference type="Gene3D" id="1.10.510.10">
    <property type="entry name" value="Transferase(Phosphotransferase) domain 1"/>
    <property type="match status" value="1"/>
</dbReference>
<evidence type="ECO:0000256" key="12">
    <source>
        <dbReference type="SAM" id="MobiDB-lite"/>
    </source>
</evidence>
<keyword evidence="10" id="KW-0547">Nucleotide-binding</keyword>
<evidence type="ECO:0000259" key="14">
    <source>
        <dbReference type="PROSITE" id="PS50011"/>
    </source>
</evidence>
<dbReference type="PROSITE" id="PS50835">
    <property type="entry name" value="IG_LIKE"/>
    <property type="match status" value="3"/>
</dbReference>
<dbReference type="STRING" id="1965070.A0A443QRA8"/>
<dbReference type="InterPro" id="IPR013783">
    <property type="entry name" value="Ig-like_fold"/>
</dbReference>
<dbReference type="Pfam" id="PF07714">
    <property type="entry name" value="PK_Tyr_Ser-Thr"/>
    <property type="match status" value="1"/>
</dbReference>
<gene>
    <name evidence="16" type="ORF">B4U79_15664</name>
</gene>
<dbReference type="InterPro" id="IPR007110">
    <property type="entry name" value="Ig-like_dom"/>
</dbReference>
<dbReference type="FunFam" id="2.60.40.10:FF:000032">
    <property type="entry name" value="palladin isoform X1"/>
    <property type="match status" value="1"/>
</dbReference>
<dbReference type="InterPro" id="IPR036179">
    <property type="entry name" value="Ig-like_dom_sf"/>
</dbReference>
<dbReference type="AlphaFoldDB" id="A0A443QRA8"/>
<dbReference type="CDD" id="cd00096">
    <property type="entry name" value="Ig"/>
    <property type="match status" value="1"/>
</dbReference>
<evidence type="ECO:0000313" key="16">
    <source>
        <dbReference type="EMBL" id="RWS05559.1"/>
    </source>
</evidence>
<dbReference type="PRINTS" id="PR00109">
    <property type="entry name" value="TYRKINASE"/>
</dbReference>
<evidence type="ECO:0000256" key="13">
    <source>
        <dbReference type="SAM" id="Phobius"/>
    </source>
</evidence>
<reference evidence="16 17" key="1">
    <citation type="journal article" date="2018" name="Gigascience">
        <title>Genomes of trombidid mites reveal novel predicted allergens and laterally-transferred genes associated with secondary metabolism.</title>
        <authorList>
            <person name="Dong X."/>
            <person name="Chaisiri K."/>
            <person name="Xia D."/>
            <person name="Armstrong S.D."/>
            <person name="Fang Y."/>
            <person name="Donnelly M.J."/>
            <person name="Kadowaki T."/>
            <person name="McGarry J.W."/>
            <person name="Darby A.C."/>
            <person name="Makepeace B.L."/>
        </authorList>
    </citation>
    <scope>NUCLEOTIDE SEQUENCE [LARGE SCALE GENOMIC DNA]</scope>
    <source>
        <strain evidence="16">UoL-WK</strain>
    </source>
</reference>
<proteinExistence type="predicted"/>
<dbReference type="InterPro" id="IPR001245">
    <property type="entry name" value="Ser-Thr/Tyr_kinase_cat_dom"/>
</dbReference>
<evidence type="ECO:0000313" key="17">
    <source>
        <dbReference type="Proteomes" id="UP000285301"/>
    </source>
</evidence>
<feature type="active site" description="Proton acceptor" evidence="9">
    <location>
        <position position="579"/>
    </location>
</feature>
<dbReference type="InterPro" id="IPR000719">
    <property type="entry name" value="Prot_kinase_dom"/>
</dbReference>
<dbReference type="Pfam" id="PF07679">
    <property type="entry name" value="I-set"/>
    <property type="match status" value="2"/>
</dbReference>
<evidence type="ECO:0000256" key="3">
    <source>
        <dbReference type="ARBA" id="ARBA00022989"/>
    </source>
</evidence>
<accession>A0A443QRA8</accession>
<dbReference type="PANTHER" id="PTHR24416">
    <property type="entry name" value="TYROSINE-PROTEIN KINASE RECEPTOR"/>
    <property type="match status" value="1"/>
</dbReference>
<dbReference type="InterPro" id="IPR008266">
    <property type="entry name" value="Tyr_kinase_AS"/>
</dbReference>
<dbReference type="FunFam" id="1.10.510.10:FF:000200">
    <property type="entry name" value="inactive tyrosine-protein kinase 7"/>
    <property type="match status" value="1"/>
</dbReference>
<feature type="domain" description="Ig-like" evidence="15">
    <location>
        <begin position="226"/>
        <end position="312"/>
    </location>
</feature>
<keyword evidence="2 13" id="KW-0812">Transmembrane</keyword>